<feature type="region of interest" description="Disordered" evidence="1">
    <location>
        <begin position="98"/>
        <end position="121"/>
    </location>
</feature>
<evidence type="ECO:0000313" key="3">
    <source>
        <dbReference type="Proteomes" id="UP001054821"/>
    </source>
</evidence>
<comment type="caution">
    <text evidence="2">The sequence shown here is derived from an EMBL/GenBank/DDBJ whole genome shotgun (WGS) entry which is preliminary data.</text>
</comment>
<gene>
    <name evidence="2" type="ORF">L3X38_025029</name>
</gene>
<feature type="region of interest" description="Disordered" evidence="1">
    <location>
        <begin position="186"/>
        <end position="222"/>
    </location>
</feature>
<feature type="compositionally biased region" description="Basic and acidic residues" evidence="1">
    <location>
        <begin position="206"/>
        <end position="217"/>
    </location>
</feature>
<evidence type="ECO:0000313" key="2">
    <source>
        <dbReference type="EMBL" id="KAI5334896.1"/>
    </source>
</evidence>
<organism evidence="2 3">
    <name type="scientific">Prunus dulcis</name>
    <name type="common">Almond</name>
    <name type="synonym">Amygdalus dulcis</name>
    <dbReference type="NCBI Taxonomy" id="3755"/>
    <lineage>
        <taxon>Eukaryota</taxon>
        <taxon>Viridiplantae</taxon>
        <taxon>Streptophyta</taxon>
        <taxon>Embryophyta</taxon>
        <taxon>Tracheophyta</taxon>
        <taxon>Spermatophyta</taxon>
        <taxon>Magnoliopsida</taxon>
        <taxon>eudicotyledons</taxon>
        <taxon>Gunneridae</taxon>
        <taxon>Pentapetalae</taxon>
        <taxon>rosids</taxon>
        <taxon>fabids</taxon>
        <taxon>Rosales</taxon>
        <taxon>Rosaceae</taxon>
        <taxon>Amygdaloideae</taxon>
        <taxon>Amygdaleae</taxon>
        <taxon>Prunus</taxon>
    </lineage>
</organism>
<dbReference type="GO" id="GO:0003676">
    <property type="term" value="F:nucleic acid binding"/>
    <property type="evidence" value="ECO:0007669"/>
    <property type="project" value="InterPro"/>
</dbReference>
<reference evidence="2 3" key="1">
    <citation type="journal article" date="2022" name="G3 (Bethesda)">
        <title>Whole-genome sequence and methylome profiling of the almond [Prunus dulcis (Mill.) D.A. Webb] cultivar 'Nonpareil'.</title>
        <authorList>
            <person name="D'Amico-Willman K.M."/>
            <person name="Ouma W.Z."/>
            <person name="Meulia T."/>
            <person name="Sideli G.M."/>
            <person name="Gradziel T.M."/>
            <person name="Fresnedo-Ramirez J."/>
        </authorList>
    </citation>
    <scope>NUCLEOTIDE SEQUENCE [LARGE SCALE GENOMIC DNA]</scope>
    <source>
        <strain evidence="2">Clone GOH B32 T37-40</strain>
    </source>
</reference>
<protein>
    <recommendedName>
        <fullName evidence="4">CCHC-type domain-containing protein</fullName>
    </recommendedName>
</protein>
<feature type="compositionally biased region" description="Basic and acidic residues" evidence="1">
    <location>
        <begin position="101"/>
        <end position="113"/>
    </location>
</feature>
<dbReference type="GO" id="GO:0008270">
    <property type="term" value="F:zinc ion binding"/>
    <property type="evidence" value="ECO:0007669"/>
    <property type="project" value="InterPro"/>
</dbReference>
<evidence type="ECO:0008006" key="4">
    <source>
        <dbReference type="Google" id="ProtNLM"/>
    </source>
</evidence>
<dbReference type="InterPro" id="IPR036875">
    <property type="entry name" value="Znf_CCHC_sf"/>
</dbReference>
<dbReference type="AlphaFoldDB" id="A0AAD4Z6Z0"/>
<sequence length="318" mass="35497">MEFSVLQERATSAMFTEVAYKRLKAECGRLNTLVETWKEQHEQTSLNLGCHNNVVRDPIVAKTKGKQTTGSKGKKAPQCRECKVTGHNKRNCPNRIVGEGGKQKRDYRSDRSDILSSFGPKDDTTIGNKTFYSSSSAVHRTKTLSSSYTTPNSGFSCGEVSSGSTHYTSDGFTFETLEYSVLESQFDTQASPPRDPPHLQTSITTDADHPNPRDRTQNVRPDLAVTPRDFAAPSDLPGPEYLENRPVFPRMSRLSFSVVRPPLLAIKAFPGVLQLCKLLHVYFSNSQSFKLFSELSFYVLEIFKDFESLTAMAALTEN</sequence>
<evidence type="ECO:0000256" key="1">
    <source>
        <dbReference type="SAM" id="MobiDB-lite"/>
    </source>
</evidence>
<name>A0AAD4Z6Z0_PRUDU</name>
<dbReference type="Proteomes" id="UP001054821">
    <property type="component" value="Chromosome 4"/>
</dbReference>
<dbReference type="EMBL" id="JAJFAZ020000004">
    <property type="protein sequence ID" value="KAI5334896.1"/>
    <property type="molecule type" value="Genomic_DNA"/>
</dbReference>
<proteinExistence type="predicted"/>
<keyword evidence="3" id="KW-1185">Reference proteome</keyword>
<dbReference type="SUPFAM" id="SSF57756">
    <property type="entry name" value="Retrovirus zinc finger-like domains"/>
    <property type="match status" value="1"/>
</dbReference>
<accession>A0AAD4Z6Z0</accession>